<sequence>MRMIDRRSRKPSLLACIGGLLAAASIGLAAYAAHGVADPSAQSRLQTAALYAFGHGVALAALGRKADRLLETLALSLLLVGTLLFSGSLLGGALWGWSTRFAPAGGIAMMAGWVLFAFNAMRR</sequence>
<evidence type="ECO:0000256" key="5">
    <source>
        <dbReference type="ARBA" id="ARBA00023136"/>
    </source>
</evidence>
<accession>A0A919F6V9</accession>
<comment type="subcellular location">
    <subcellularLocation>
        <location evidence="1">Membrane</location>
        <topology evidence="1">Multi-pass membrane protein</topology>
    </subcellularLocation>
</comment>
<comment type="caution">
    <text evidence="7">The sequence shown here is derived from an EMBL/GenBank/DDBJ whole genome shotgun (WGS) entry which is preliminary data.</text>
</comment>
<feature type="transmembrane region" description="Helical" evidence="6">
    <location>
        <begin position="101"/>
        <end position="121"/>
    </location>
</feature>
<keyword evidence="3 6" id="KW-0812">Transmembrane</keyword>
<organism evidence="7 8">
    <name type="scientific">Xanthomonas boreopolis</name>
    <dbReference type="NCBI Taxonomy" id="86183"/>
    <lineage>
        <taxon>Bacteria</taxon>
        <taxon>Pseudomonadati</taxon>
        <taxon>Pseudomonadota</taxon>
        <taxon>Gammaproteobacteria</taxon>
        <taxon>Lysobacterales</taxon>
        <taxon>Lysobacteraceae</taxon>
        <taxon>Xanthomonas</taxon>
    </lineage>
</organism>
<feature type="transmembrane region" description="Helical" evidence="6">
    <location>
        <begin position="45"/>
        <end position="62"/>
    </location>
</feature>
<feature type="transmembrane region" description="Helical" evidence="6">
    <location>
        <begin position="74"/>
        <end position="95"/>
    </location>
</feature>
<protein>
    <submittedName>
        <fullName evidence="7">Membrane protein</fullName>
    </submittedName>
</protein>
<evidence type="ECO:0000256" key="6">
    <source>
        <dbReference type="SAM" id="Phobius"/>
    </source>
</evidence>
<dbReference type="Proteomes" id="UP000623958">
    <property type="component" value="Unassembled WGS sequence"/>
</dbReference>
<name>A0A919F6V9_9XANT</name>
<reference evidence="7" key="2">
    <citation type="submission" date="2020-09" db="EMBL/GenBank/DDBJ databases">
        <authorList>
            <person name="Sun Q."/>
            <person name="Ohkuma M."/>
        </authorList>
    </citation>
    <scope>NUCLEOTIDE SEQUENCE</scope>
    <source>
        <strain evidence="7">JCM 13306</strain>
    </source>
</reference>
<evidence type="ECO:0000256" key="4">
    <source>
        <dbReference type="ARBA" id="ARBA00022989"/>
    </source>
</evidence>
<dbReference type="RefSeq" id="WP_140722981.1">
    <property type="nucleotide sequence ID" value="NZ_BNBA01000008.1"/>
</dbReference>
<gene>
    <name evidence="7" type="ORF">GCM10009090_13140</name>
</gene>
<dbReference type="AlphaFoldDB" id="A0A919F6V9"/>
<keyword evidence="8" id="KW-1185">Reference proteome</keyword>
<comment type="similarity">
    <text evidence="2">Belongs to the UPF0382 family.</text>
</comment>
<evidence type="ECO:0000313" key="7">
    <source>
        <dbReference type="EMBL" id="GHH51224.1"/>
    </source>
</evidence>
<reference evidence="7" key="1">
    <citation type="journal article" date="2014" name="Int. J. Syst. Evol. Microbiol.">
        <title>Complete genome sequence of Corynebacterium casei LMG S-19264T (=DSM 44701T), isolated from a smear-ripened cheese.</title>
        <authorList>
            <consortium name="US DOE Joint Genome Institute (JGI-PGF)"/>
            <person name="Walter F."/>
            <person name="Albersmeier A."/>
            <person name="Kalinowski J."/>
            <person name="Ruckert C."/>
        </authorList>
    </citation>
    <scope>NUCLEOTIDE SEQUENCE</scope>
    <source>
        <strain evidence="7">JCM 13306</strain>
    </source>
</reference>
<proteinExistence type="inferred from homology"/>
<dbReference type="InterPro" id="IPR006696">
    <property type="entry name" value="DUF423"/>
</dbReference>
<evidence type="ECO:0000313" key="8">
    <source>
        <dbReference type="Proteomes" id="UP000623958"/>
    </source>
</evidence>
<dbReference type="Pfam" id="PF04241">
    <property type="entry name" value="DUF423"/>
    <property type="match status" value="1"/>
</dbReference>
<dbReference type="PANTHER" id="PTHR43461">
    <property type="entry name" value="TRANSMEMBRANE PROTEIN 256"/>
    <property type="match status" value="1"/>
</dbReference>
<keyword evidence="4 6" id="KW-1133">Transmembrane helix</keyword>
<dbReference type="EMBL" id="BNBA01000008">
    <property type="protein sequence ID" value="GHH51224.1"/>
    <property type="molecule type" value="Genomic_DNA"/>
</dbReference>
<evidence type="ECO:0000256" key="3">
    <source>
        <dbReference type="ARBA" id="ARBA00022692"/>
    </source>
</evidence>
<keyword evidence="5 6" id="KW-0472">Membrane</keyword>
<dbReference type="PANTHER" id="PTHR43461:SF1">
    <property type="entry name" value="TRANSMEMBRANE PROTEIN 256"/>
    <property type="match status" value="1"/>
</dbReference>
<dbReference type="GO" id="GO:0005886">
    <property type="term" value="C:plasma membrane"/>
    <property type="evidence" value="ECO:0007669"/>
    <property type="project" value="TreeGrafter"/>
</dbReference>
<evidence type="ECO:0000256" key="1">
    <source>
        <dbReference type="ARBA" id="ARBA00004141"/>
    </source>
</evidence>
<evidence type="ECO:0000256" key="2">
    <source>
        <dbReference type="ARBA" id="ARBA00009694"/>
    </source>
</evidence>